<dbReference type="Gene3D" id="1.10.10.10">
    <property type="entry name" value="Winged helix-like DNA-binding domain superfamily/Winged helix DNA-binding domain"/>
    <property type="match status" value="1"/>
</dbReference>
<name>A0A6S6S1M2_9BACT</name>
<feature type="domain" description="Schlafen AlbA-2" evidence="1">
    <location>
        <begin position="17"/>
        <end position="134"/>
    </location>
</feature>
<reference evidence="2" key="1">
    <citation type="submission" date="2020-01" db="EMBL/GenBank/DDBJ databases">
        <authorList>
            <person name="Meier V. D."/>
            <person name="Meier V D."/>
        </authorList>
    </citation>
    <scope>NUCLEOTIDE SEQUENCE</scope>
    <source>
        <strain evidence="2">HLG_WM_MAG_03</strain>
    </source>
</reference>
<dbReference type="InterPro" id="IPR007421">
    <property type="entry name" value="Schlafen_AlbA_2_dom"/>
</dbReference>
<evidence type="ECO:0000259" key="1">
    <source>
        <dbReference type="Pfam" id="PF04326"/>
    </source>
</evidence>
<evidence type="ECO:0000313" key="2">
    <source>
        <dbReference type="EMBL" id="CAA6801623.1"/>
    </source>
</evidence>
<protein>
    <submittedName>
        <fullName evidence="2">ATP-dependent DNA helicase</fullName>
    </submittedName>
</protein>
<dbReference type="Gene3D" id="3.30.565.60">
    <property type="match status" value="1"/>
</dbReference>
<keyword evidence="2" id="KW-0547">Nucleotide-binding</keyword>
<keyword evidence="2" id="KW-0067">ATP-binding</keyword>
<dbReference type="GO" id="GO:0004386">
    <property type="term" value="F:helicase activity"/>
    <property type="evidence" value="ECO:0007669"/>
    <property type="project" value="UniProtKB-KW"/>
</dbReference>
<keyword evidence="2" id="KW-0347">Helicase</keyword>
<dbReference type="EMBL" id="CACVAR010000088">
    <property type="protein sequence ID" value="CAA6801623.1"/>
    <property type="molecule type" value="Genomic_DNA"/>
</dbReference>
<accession>A0A6S6S1M2</accession>
<dbReference type="Pfam" id="PF04326">
    <property type="entry name" value="SLFN_AlbA_2"/>
    <property type="match status" value="1"/>
</dbReference>
<dbReference type="Pfam" id="PF13749">
    <property type="entry name" value="HATPase_c_4"/>
    <property type="match status" value="1"/>
</dbReference>
<dbReference type="SUPFAM" id="SSF46785">
    <property type="entry name" value="Winged helix' DNA-binding domain"/>
    <property type="match status" value="1"/>
</dbReference>
<dbReference type="InterPro" id="IPR038461">
    <property type="entry name" value="Schlafen_AlbA_2_dom_sf"/>
</dbReference>
<proteinExistence type="predicted"/>
<dbReference type="PANTHER" id="PTHR30595:SF6">
    <property type="entry name" value="SCHLAFEN ALBA-2 DOMAIN-CONTAINING PROTEIN"/>
    <property type="match status" value="1"/>
</dbReference>
<dbReference type="InterPro" id="IPR036388">
    <property type="entry name" value="WH-like_DNA-bd_sf"/>
</dbReference>
<gene>
    <name evidence="2" type="ORF">HELGO_WM33427</name>
</gene>
<dbReference type="Gene3D" id="3.30.950.30">
    <property type="entry name" value="Schlafen, AAA domain"/>
    <property type="match status" value="1"/>
</dbReference>
<dbReference type="PANTHER" id="PTHR30595">
    <property type="entry name" value="GLPR-RELATED TRANSCRIPTIONAL REPRESSOR"/>
    <property type="match status" value="1"/>
</dbReference>
<dbReference type="InterPro" id="IPR036390">
    <property type="entry name" value="WH_DNA-bd_sf"/>
</dbReference>
<organism evidence="2">
    <name type="scientific">uncultured Sulfurovum sp</name>
    <dbReference type="NCBI Taxonomy" id="269237"/>
    <lineage>
        <taxon>Bacteria</taxon>
        <taxon>Pseudomonadati</taxon>
        <taxon>Campylobacterota</taxon>
        <taxon>Epsilonproteobacteria</taxon>
        <taxon>Campylobacterales</taxon>
        <taxon>Sulfurovaceae</taxon>
        <taxon>Sulfurovum</taxon>
        <taxon>environmental samples</taxon>
    </lineage>
</organism>
<sequence>MKKESIMNIKELIKQGENKRVEFKEQLPKNESIVKTIISFSNTSGGQLIIGVSDNRELIGIDEANIFELQDKISSLIFDRCTPNILPEIYTFNLEGKLLLVIEVFRGNLLPYYLKKEGKNKGTYIRVGATNRKAGFENIVELERQRRNISYDEELNYEVELSSLDLSSIYEVFKKVGKKLDEEKLKNLKLIKEEHGKAYPSNALLILLGYHNHCMVKCAKFKGTTMELFLDKKEYGGSIFEILEKSQNFILNHINLRAEIKGLYRTDTYEIPIVALREALINALIHRDYINQGRDIKVGVYDDIVNIVSPGSYPNSINQEDIDSGRSDARNRVIANVFKELGLIEQWGSGIARIKKSCLDMGLKEPKIVEQNDFVDVEFFRPIVEDTVGKPSETTDYDRIMPNSAELMPNATELNSEEEKIINFLNQNQKVTSLDVAELLSLKERRSRDILKILESRGYIQKIGKTKGSYYLLKGK</sequence>
<dbReference type="AlphaFoldDB" id="A0A6S6S1M2"/>
<keyword evidence="2" id="KW-0378">Hydrolase</keyword>
<dbReference type="InterPro" id="IPR038475">
    <property type="entry name" value="RecG_C_sf"/>
</dbReference>